<dbReference type="InterPro" id="IPR035965">
    <property type="entry name" value="PAS-like_dom_sf"/>
</dbReference>
<dbReference type="Pfam" id="PF04060">
    <property type="entry name" value="FeS"/>
    <property type="match status" value="1"/>
</dbReference>
<dbReference type="InterPro" id="IPR000014">
    <property type="entry name" value="PAS"/>
</dbReference>
<dbReference type="PROSITE" id="PS51379">
    <property type="entry name" value="4FE4S_FER_2"/>
    <property type="match status" value="1"/>
</dbReference>
<keyword evidence="4" id="KW-0411">Iron-sulfur</keyword>
<accession>A0ABC9TRU7</accession>
<dbReference type="NCBIfam" id="TIGR00229">
    <property type="entry name" value="sensory_box"/>
    <property type="match status" value="1"/>
</dbReference>
<dbReference type="SUPFAM" id="SSF53920">
    <property type="entry name" value="Fe-only hydrogenase"/>
    <property type="match status" value="1"/>
</dbReference>
<comment type="caution">
    <text evidence="8">The sequence shown here is derived from an EMBL/GenBank/DDBJ whole genome shotgun (WGS) entry which is preliminary data.</text>
</comment>
<protein>
    <submittedName>
        <fullName evidence="8">PAS fold protein</fullName>
    </submittedName>
</protein>
<evidence type="ECO:0000259" key="7">
    <source>
        <dbReference type="PROSITE" id="PS51656"/>
    </source>
</evidence>
<dbReference type="EMBL" id="AWSU01000352">
    <property type="protein sequence ID" value="ERI73995.1"/>
    <property type="molecule type" value="Genomic_DNA"/>
</dbReference>
<dbReference type="InterPro" id="IPR004108">
    <property type="entry name" value="Fe_hydrogenase_lsu_C"/>
</dbReference>
<dbReference type="GO" id="GO:0046872">
    <property type="term" value="F:metal ion binding"/>
    <property type="evidence" value="ECO:0007669"/>
    <property type="project" value="UniProtKB-KW"/>
</dbReference>
<dbReference type="PANTHER" id="PTHR11615">
    <property type="entry name" value="NITRATE, FORMATE, IRON DEHYDROGENASE"/>
    <property type="match status" value="1"/>
</dbReference>
<gene>
    <name evidence="8" type="ORF">CLOSYM_04436</name>
</gene>
<dbReference type="InterPro" id="IPR007202">
    <property type="entry name" value="4Fe-4S_dom"/>
</dbReference>
<evidence type="ECO:0000256" key="4">
    <source>
        <dbReference type="ARBA" id="ARBA00023014"/>
    </source>
</evidence>
<feature type="domain" description="4Fe-4S ferredoxin-type" evidence="6">
    <location>
        <begin position="46"/>
        <end position="75"/>
    </location>
</feature>
<dbReference type="InterPro" id="IPR009016">
    <property type="entry name" value="Fe_hydrogenase"/>
</dbReference>
<sequence>MPRAQVTAINKRENAMPIIDFKAAMCKHCYKCVRDCEVKSIMIRDGHAYIMPNRCILCGQCLISCPQSAKKMSSELEKVKSFIKEGRPVILSLSSAYIGLFQYKTRGQVKDALLKLGFTDVRDTAEAAAMATGEYVKLLEKGDMKNIITTACPSIVSLIEIHYPELIDYLAPVLIPSGIHARMLGEEYGEEARIVFAGPCIAEKEKMRAVSPDAVLTFEELKGWLEEEEIKIDECEDADFDERHLGANLRYPVSGGLLTSVETTKTKPDRYRKFYVSGVKDCLDVCEAMMTGEVKGCFIEMNACHGGCINGPATAATVSSFKVKLDLEATLPREPAELSALSEKARAVSIGRTFKNRARKEIMPTEEEIREILIKTGKTRPEQELNCGACGYPTCREKAIAVCQKKAELNMCIPYLFDRARSMSHLVMETSPNIIMVIDEDLKILECSAATEKYFGIKRKEMKGRLLGEFIDTEDVKEVFRTHTNIHSRKVLYPDLKLATLQNIAYISKGNLVIATLIDVTREEKLEQQEYEKRKATIELAQKVIFKQMMVAQEIAGLLGETTAETKTTLTKLCSLIDDGNESEVR</sequence>
<dbReference type="Gene3D" id="3.30.70.20">
    <property type="match status" value="1"/>
</dbReference>
<name>A0ABC9TRU7_CLOSY</name>
<dbReference type="InterPro" id="IPR017896">
    <property type="entry name" value="4Fe4S_Fe-S-bd"/>
</dbReference>
<proteinExistence type="predicted"/>
<dbReference type="Pfam" id="PF00037">
    <property type="entry name" value="Fer4"/>
    <property type="match status" value="1"/>
</dbReference>
<reference evidence="8 9" key="1">
    <citation type="submission" date="2013-07" db="EMBL/GenBank/DDBJ databases">
        <authorList>
            <person name="Weinstock G."/>
            <person name="Sodergren E."/>
            <person name="Wylie T."/>
            <person name="Fulton L."/>
            <person name="Fulton R."/>
            <person name="Fronick C."/>
            <person name="O'Laughlin M."/>
            <person name="Godfrey J."/>
            <person name="Miner T."/>
            <person name="Herter B."/>
            <person name="Appelbaum E."/>
            <person name="Cordes M."/>
            <person name="Lek S."/>
            <person name="Wollam A."/>
            <person name="Pepin K.H."/>
            <person name="Palsikar V.B."/>
            <person name="Mitreva M."/>
            <person name="Wilson R.K."/>
        </authorList>
    </citation>
    <scope>NUCLEOTIDE SEQUENCE [LARGE SCALE GENOMIC DNA]</scope>
    <source>
        <strain evidence="8 9">ATCC 14940</strain>
    </source>
</reference>
<dbReference type="GO" id="GO:0051539">
    <property type="term" value="F:4 iron, 4 sulfur cluster binding"/>
    <property type="evidence" value="ECO:0007669"/>
    <property type="project" value="UniProtKB-KW"/>
</dbReference>
<dbReference type="CDD" id="cd00130">
    <property type="entry name" value="PAS"/>
    <property type="match status" value="1"/>
</dbReference>
<evidence type="ECO:0000256" key="1">
    <source>
        <dbReference type="ARBA" id="ARBA00022485"/>
    </source>
</evidence>
<evidence type="ECO:0000313" key="9">
    <source>
        <dbReference type="Proteomes" id="UP000016491"/>
    </source>
</evidence>
<dbReference type="InterPro" id="IPR017900">
    <property type="entry name" value="4Fe4S_Fe_S_CS"/>
</dbReference>
<dbReference type="InterPro" id="IPR013767">
    <property type="entry name" value="PAS_fold"/>
</dbReference>
<dbReference type="Gene3D" id="3.40.950.10">
    <property type="entry name" value="Fe-only Hydrogenase (Larger Subunit), Chain L, domain 3"/>
    <property type="match status" value="1"/>
</dbReference>
<dbReference type="PROSITE" id="PS51656">
    <property type="entry name" value="4FE4S"/>
    <property type="match status" value="1"/>
</dbReference>
<organism evidence="8 9">
    <name type="scientific">[Clostridium] symbiosum ATCC 14940</name>
    <dbReference type="NCBI Taxonomy" id="411472"/>
    <lineage>
        <taxon>Bacteria</taxon>
        <taxon>Bacillati</taxon>
        <taxon>Bacillota</taxon>
        <taxon>Clostridia</taxon>
        <taxon>Lachnospirales</taxon>
        <taxon>Lachnospiraceae</taxon>
        <taxon>Otoolea</taxon>
    </lineage>
</organism>
<dbReference type="InterPro" id="IPR050340">
    <property type="entry name" value="Cytosolic_Fe-S_CAF"/>
</dbReference>
<dbReference type="SUPFAM" id="SSF55785">
    <property type="entry name" value="PYP-like sensor domain (PAS domain)"/>
    <property type="match status" value="1"/>
</dbReference>
<evidence type="ECO:0000259" key="6">
    <source>
        <dbReference type="PROSITE" id="PS51379"/>
    </source>
</evidence>
<dbReference type="AlphaFoldDB" id="A0ABC9TRU7"/>
<dbReference type="Pfam" id="PF02906">
    <property type="entry name" value="Fe_hyd_lg_C"/>
    <property type="match status" value="1"/>
</dbReference>
<dbReference type="Gene3D" id="1.10.15.40">
    <property type="entry name" value="Electron transport complex subunit B, putative Fe-S cluster"/>
    <property type="match status" value="1"/>
</dbReference>
<dbReference type="Pfam" id="PF00989">
    <property type="entry name" value="PAS"/>
    <property type="match status" value="1"/>
</dbReference>
<keyword evidence="2" id="KW-0479">Metal-binding</keyword>
<evidence type="ECO:0000259" key="5">
    <source>
        <dbReference type="PROSITE" id="PS50112"/>
    </source>
</evidence>
<dbReference type="Proteomes" id="UP000016491">
    <property type="component" value="Unassembled WGS sequence"/>
</dbReference>
<feature type="domain" description="4Fe-4S" evidence="7">
    <location>
        <begin position="368"/>
        <end position="429"/>
    </location>
</feature>
<dbReference type="PROSITE" id="PS50112">
    <property type="entry name" value="PAS"/>
    <property type="match status" value="1"/>
</dbReference>
<keyword evidence="3" id="KW-0408">Iron</keyword>
<evidence type="ECO:0000256" key="2">
    <source>
        <dbReference type="ARBA" id="ARBA00022723"/>
    </source>
</evidence>
<dbReference type="Gene3D" id="3.30.450.20">
    <property type="entry name" value="PAS domain"/>
    <property type="match status" value="1"/>
</dbReference>
<evidence type="ECO:0000313" key="8">
    <source>
        <dbReference type="EMBL" id="ERI73995.1"/>
    </source>
</evidence>
<keyword evidence="1" id="KW-0004">4Fe-4S</keyword>
<feature type="domain" description="PAS" evidence="5">
    <location>
        <begin position="420"/>
        <end position="490"/>
    </location>
</feature>
<evidence type="ECO:0000256" key="3">
    <source>
        <dbReference type="ARBA" id="ARBA00023004"/>
    </source>
</evidence>
<dbReference type="PROSITE" id="PS00198">
    <property type="entry name" value="4FE4S_FER_1"/>
    <property type="match status" value="2"/>
</dbReference>
<dbReference type="SUPFAM" id="SSF54862">
    <property type="entry name" value="4Fe-4S ferredoxins"/>
    <property type="match status" value="1"/>
</dbReference>
<dbReference type="SMART" id="SM00091">
    <property type="entry name" value="PAS"/>
    <property type="match status" value="1"/>
</dbReference>